<reference evidence="2 3" key="1">
    <citation type="submission" date="2019-03" db="EMBL/GenBank/DDBJ databases">
        <title>The genome sequence of Nitrosococcus wardiae strain D1FHST reveals the archetypal metabolic capacity of ammonia-oxidizing Gammaproteobacteria.</title>
        <authorList>
            <person name="Wang L."/>
            <person name="Lim C.K."/>
            <person name="Hanson T.E."/>
            <person name="Dang H."/>
            <person name="Klotz M.G."/>
        </authorList>
    </citation>
    <scope>NUCLEOTIDE SEQUENCE [LARGE SCALE GENOMIC DNA]</scope>
    <source>
        <strain evidence="2 3">D1FHS</strain>
    </source>
</reference>
<organism evidence="2 3">
    <name type="scientific">Nitrosococcus wardiae</name>
    <dbReference type="NCBI Taxonomy" id="1814290"/>
    <lineage>
        <taxon>Bacteria</taxon>
        <taxon>Pseudomonadati</taxon>
        <taxon>Pseudomonadota</taxon>
        <taxon>Gammaproteobacteria</taxon>
        <taxon>Chromatiales</taxon>
        <taxon>Chromatiaceae</taxon>
        <taxon>Nitrosococcus</taxon>
    </lineage>
</organism>
<feature type="transmembrane region" description="Helical" evidence="1">
    <location>
        <begin position="29"/>
        <end position="48"/>
    </location>
</feature>
<keyword evidence="1" id="KW-0472">Membrane</keyword>
<dbReference type="RefSeq" id="WP_134357592.1">
    <property type="nucleotide sequence ID" value="NZ_CP038033.1"/>
</dbReference>
<keyword evidence="1" id="KW-1133">Transmembrane helix</keyword>
<evidence type="ECO:0000313" key="3">
    <source>
        <dbReference type="Proteomes" id="UP000294325"/>
    </source>
</evidence>
<feature type="transmembrane region" description="Helical" evidence="1">
    <location>
        <begin position="125"/>
        <end position="145"/>
    </location>
</feature>
<dbReference type="Proteomes" id="UP000294325">
    <property type="component" value="Chromosome"/>
</dbReference>
<dbReference type="AlphaFoldDB" id="A0A4P7C0N5"/>
<evidence type="ECO:0008006" key="4">
    <source>
        <dbReference type="Google" id="ProtNLM"/>
    </source>
</evidence>
<proteinExistence type="predicted"/>
<feature type="transmembrane region" description="Helical" evidence="1">
    <location>
        <begin position="208"/>
        <end position="223"/>
    </location>
</feature>
<accession>A0A4P7C0N5</accession>
<keyword evidence="3" id="KW-1185">Reference proteome</keyword>
<dbReference type="EMBL" id="CP038033">
    <property type="protein sequence ID" value="QBQ54392.1"/>
    <property type="molecule type" value="Genomic_DNA"/>
</dbReference>
<feature type="transmembrane region" description="Helical" evidence="1">
    <location>
        <begin position="60"/>
        <end position="82"/>
    </location>
</feature>
<gene>
    <name evidence="2" type="ORF">E3U44_07610</name>
</gene>
<feature type="transmembrane region" description="Helical" evidence="1">
    <location>
        <begin position="322"/>
        <end position="347"/>
    </location>
</feature>
<dbReference type="OrthoDB" id="5800652at2"/>
<protein>
    <recommendedName>
        <fullName evidence="4">O-antigen ligase domain-containing protein</fullName>
    </recommendedName>
</protein>
<sequence>MIYAYLLLIIAIANDLFDLVPNTHVPGKFNIKDVGIALIGIGILFYIFKGKDFRRLSNFFTCYIFLYFILLLTQVSVASFYYSQSIFDGLIAARDQFFYYFFFPLCLFALDDIKKIKKFLDILSITAVTLIFLSLVNYFGPIIFYHQWADGHGIRSGIVRAYIPAMGILVFGAIWQFIKYLNEKKLFTRSLLMFLIIFGGILFRQTRSYILGVTIIIIIMLAARRHFKILFGFGFFLLAFSLSLELTTGQSLLLNAFRTAFVDFAEGEGTWGARLQQIRTTSDIVLENFWTGSGGLVVRGSGDGWASLGSLLDVALNTDLGYWTWIKFFGFPGIVLMIILIMGFYLYAISIKNKGGDTKIVQFTWYYFTYVLLIMVTAGALTSISGIILLCVAWASLVNATQAGVQFQSTNHNLS</sequence>
<dbReference type="KEGG" id="nwr:E3U44_07610"/>
<evidence type="ECO:0000256" key="1">
    <source>
        <dbReference type="SAM" id="Phobius"/>
    </source>
</evidence>
<evidence type="ECO:0000313" key="2">
    <source>
        <dbReference type="EMBL" id="QBQ54392.1"/>
    </source>
</evidence>
<feature type="transmembrane region" description="Helical" evidence="1">
    <location>
        <begin position="367"/>
        <end position="395"/>
    </location>
</feature>
<feature type="transmembrane region" description="Helical" evidence="1">
    <location>
        <begin position="157"/>
        <end position="174"/>
    </location>
</feature>
<feature type="transmembrane region" description="Helical" evidence="1">
    <location>
        <begin position="97"/>
        <end position="113"/>
    </location>
</feature>
<keyword evidence="1" id="KW-0812">Transmembrane</keyword>
<feature type="transmembrane region" description="Helical" evidence="1">
    <location>
        <begin position="186"/>
        <end position="202"/>
    </location>
</feature>
<name>A0A4P7C0N5_9GAMM</name>
<feature type="transmembrane region" description="Helical" evidence="1">
    <location>
        <begin position="230"/>
        <end position="248"/>
    </location>
</feature>